<dbReference type="EMBL" id="CAIJEN010000005">
    <property type="protein sequence ID" value="CAD0087146.1"/>
    <property type="molecule type" value="Genomic_DNA"/>
</dbReference>
<dbReference type="SUPFAM" id="SSF53590">
    <property type="entry name" value="Nucleoside hydrolase"/>
    <property type="match status" value="1"/>
</dbReference>
<dbReference type="InterPro" id="IPR036452">
    <property type="entry name" value="Ribo_hydro-like"/>
</dbReference>
<organism evidence="6 7">
    <name type="scientific">Aureobasidium vineae</name>
    <dbReference type="NCBI Taxonomy" id="2773715"/>
    <lineage>
        <taxon>Eukaryota</taxon>
        <taxon>Fungi</taxon>
        <taxon>Dikarya</taxon>
        <taxon>Ascomycota</taxon>
        <taxon>Pezizomycotina</taxon>
        <taxon>Dothideomycetes</taxon>
        <taxon>Dothideomycetidae</taxon>
        <taxon>Dothideales</taxon>
        <taxon>Saccotheciaceae</taxon>
        <taxon>Aureobasidium</taxon>
    </lineage>
</organism>
<reference evidence="6" key="1">
    <citation type="submission" date="2020-06" db="EMBL/GenBank/DDBJ databases">
        <authorList>
            <person name="Onetto C."/>
        </authorList>
    </citation>
    <scope>NUCLEOTIDE SEQUENCE</scope>
</reference>
<gene>
    <name evidence="6" type="ORF">AWRI4619_LOCUS4475</name>
</gene>
<feature type="domain" description="Inosine/uridine-preferring nucleoside hydrolase" evidence="5">
    <location>
        <begin position="41"/>
        <end position="367"/>
    </location>
</feature>
<sequence length="383" mass="41946">MSPSFSKLFVATSLVAASLTGASPLERFQERSAKNSSRPKVIMDNDWSTAGFIPYLMALDAGWDVLGLVSDTANSWALQCGLHALATLEVGNLSCIPVHKGADYPILNTPELFQTWEMVHGKLAWEGAFAPENLTYEALGNDPTSGNPTRVSKAAFFEGYPNITFASKDAAWFMIEQVRKYPGQVSIYSAGALTNVALAVRMDPDFAKNAKELIIMGGYIDDNLLQVTGSVMQADWSSDINLMIDPEGTKIALTAPFPNITIAGNVANQVSVTQEYLDDIYKVKNPYSTLMHKYYGTIFPLWDETAAAILLDPTIVKNTTSFYLDVDTAPSSPSYGNIHAYQEALKPSAQNLQKVNMVVSIDGNRLKKWVKRAVQYPKTCADL</sequence>
<evidence type="ECO:0000256" key="3">
    <source>
        <dbReference type="ARBA" id="ARBA00023295"/>
    </source>
</evidence>
<dbReference type="Proteomes" id="UP000716446">
    <property type="component" value="Unassembled WGS sequence"/>
</dbReference>
<evidence type="ECO:0000256" key="2">
    <source>
        <dbReference type="ARBA" id="ARBA00022801"/>
    </source>
</evidence>
<keyword evidence="2" id="KW-0378">Hydrolase</keyword>
<feature type="chain" id="PRO_5040114080" description="Inosine/uridine-preferring nucleoside hydrolase domain-containing protein" evidence="4">
    <location>
        <begin position="23"/>
        <end position="383"/>
    </location>
</feature>
<comment type="similarity">
    <text evidence="1">Belongs to the IUNH family.</text>
</comment>
<dbReference type="GO" id="GO:0008477">
    <property type="term" value="F:purine nucleosidase activity"/>
    <property type="evidence" value="ECO:0007669"/>
    <property type="project" value="TreeGrafter"/>
</dbReference>
<evidence type="ECO:0000313" key="7">
    <source>
        <dbReference type="Proteomes" id="UP000716446"/>
    </source>
</evidence>
<dbReference type="AlphaFoldDB" id="A0A9N8JK81"/>
<dbReference type="InterPro" id="IPR001910">
    <property type="entry name" value="Inosine/uridine_hydrolase_dom"/>
</dbReference>
<dbReference type="PANTHER" id="PTHR12304:SF25">
    <property type="entry name" value="INOSINE_URIDINE-PREFERRING NUCLEOSIDE HYDROLASE DOMAIN-CONTAINING PROTEIN"/>
    <property type="match status" value="1"/>
</dbReference>
<name>A0A9N8JK81_9PEZI</name>
<keyword evidence="4" id="KW-0732">Signal</keyword>
<evidence type="ECO:0000256" key="1">
    <source>
        <dbReference type="ARBA" id="ARBA00009176"/>
    </source>
</evidence>
<keyword evidence="7" id="KW-1185">Reference proteome</keyword>
<dbReference type="InterPro" id="IPR023186">
    <property type="entry name" value="IUNH"/>
</dbReference>
<dbReference type="GO" id="GO:0006152">
    <property type="term" value="P:purine nucleoside catabolic process"/>
    <property type="evidence" value="ECO:0007669"/>
    <property type="project" value="TreeGrafter"/>
</dbReference>
<dbReference type="Pfam" id="PF01156">
    <property type="entry name" value="IU_nuc_hydro"/>
    <property type="match status" value="1"/>
</dbReference>
<accession>A0A9N8JK81</accession>
<protein>
    <recommendedName>
        <fullName evidence="5">Inosine/uridine-preferring nucleoside hydrolase domain-containing protein</fullName>
    </recommendedName>
</protein>
<feature type="signal peptide" evidence="4">
    <location>
        <begin position="1"/>
        <end position="22"/>
    </location>
</feature>
<evidence type="ECO:0000259" key="5">
    <source>
        <dbReference type="Pfam" id="PF01156"/>
    </source>
</evidence>
<evidence type="ECO:0000256" key="4">
    <source>
        <dbReference type="SAM" id="SignalP"/>
    </source>
</evidence>
<comment type="caution">
    <text evidence="6">The sequence shown here is derived from an EMBL/GenBank/DDBJ whole genome shotgun (WGS) entry which is preliminary data.</text>
</comment>
<evidence type="ECO:0000313" key="6">
    <source>
        <dbReference type="EMBL" id="CAD0087146.1"/>
    </source>
</evidence>
<dbReference type="GO" id="GO:0005829">
    <property type="term" value="C:cytosol"/>
    <property type="evidence" value="ECO:0007669"/>
    <property type="project" value="TreeGrafter"/>
</dbReference>
<keyword evidence="3" id="KW-0326">Glycosidase</keyword>
<dbReference type="Gene3D" id="3.90.245.10">
    <property type="entry name" value="Ribonucleoside hydrolase-like"/>
    <property type="match status" value="1"/>
</dbReference>
<dbReference type="PANTHER" id="PTHR12304">
    <property type="entry name" value="INOSINE-URIDINE PREFERRING NUCLEOSIDE HYDROLASE"/>
    <property type="match status" value="1"/>
</dbReference>
<proteinExistence type="inferred from homology"/>